<gene>
    <name evidence="2" type="ORF">PCOR1329_LOCUS13809</name>
</gene>
<protein>
    <submittedName>
        <fullName evidence="2">Uncharacterized protein</fullName>
    </submittedName>
</protein>
<feature type="region of interest" description="Disordered" evidence="1">
    <location>
        <begin position="53"/>
        <end position="73"/>
    </location>
</feature>
<evidence type="ECO:0000256" key="1">
    <source>
        <dbReference type="SAM" id="MobiDB-lite"/>
    </source>
</evidence>
<feature type="region of interest" description="Disordered" evidence="1">
    <location>
        <begin position="294"/>
        <end position="376"/>
    </location>
</feature>
<feature type="compositionally biased region" description="Low complexity" evidence="1">
    <location>
        <begin position="342"/>
        <end position="351"/>
    </location>
</feature>
<feature type="region of interest" description="Disordered" evidence="1">
    <location>
        <begin position="172"/>
        <end position="235"/>
    </location>
</feature>
<dbReference type="Proteomes" id="UP001189429">
    <property type="component" value="Unassembled WGS sequence"/>
</dbReference>
<keyword evidence="3" id="KW-1185">Reference proteome</keyword>
<dbReference type="EMBL" id="CAUYUJ010004102">
    <property type="protein sequence ID" value="CAK0808120.1"/>
    <property type="molecule type" value="Genomic_DNA"/>
</dbReference>
<evidence type="ECO:0000313" key="3">
    <source>
        <dbReference type="Proteomes" id="UP001189429"/>
    </source>
</evidence>
<sequence>MPRYNVDDAAQYYSASKGRWVDAVVTAVCPGGEVQVSCKPGYWMPLQEQAERLRPKCSGPSDAGASAGPAQKQWSTDQFVGLGRHIDEGHYQDDVLLDASQCKSASSAVEGLNSGAIKRPEGICVVFSASSQAAHEGGRDRKQLALARAAAAPTAKAEGHAHGVPHAYVPAPRHGGAHELDAGRQRAAPAVEPVHQQPAEAAAPAAIKASSDAPTPEAQQQPSGRLPGRLELEETDPRVDYRERFMELRAWVKAQQHEKLLLANTALGLDVGHRTEERPRLPVRGSCEEANFRCAGTGDSAGWRSARRSGPTTSRPPQLRRGRDLAGGGLQQRAGAEKGSTHQRTSTRSSTEYGGPDVGGVHPPATGAGSDGIDRRFKDGSTMLHCSPIILLHPALPPSWPGHTAPADWTALRSAAAVWKSM</sequence>
<accession>A0ABN9QPK4</accession>
<reference evidence="2" key="1">
    <citation type="submission" date="2023-10" db="EMBL/GenBank/DDBJ databases">
        <authorList>
            <person name="Chen Y."/>
            <person name="Shah S."/>
            <person name="Dougan E. K."/>
            <person name="Thang M."/>
            <person name="Chan C."/>
        </authorList>
    </citation>
    <scope>NUCLEOTIDE SEQUENCE [LARGE SCALE GENOMIC DNA]</scope>
</reference>
<comment type="caution">
    <text evidence="2">The sequence shown here is derived from an EMBL/GenBank/DDBJ whole genome shotgun (WGS) entry which is preliminary data.</text>
</comment>
<name>A0ABN9QPK4_9DINO</name>
<feature type="compositionally biased region" description="Low complexity" evidence="1">
    <location>
        <begin position="58"/>
        <end position="70"/>
    </location>
</feature>
<organism evidence="2 3">
    <name type="scientific">Prorocentrum cordatum</name>
    <dbReference type="NCBI Taxonomy" id="2364126"/>
    <lineage>
        <taxon>Eukaryota</taxon>
        <taxon>Sar</taxon>
        <taxon>Alveolata</taxon>
        <taxon>Dinophyceae</taxon>
        <taxon>Prorocentrales</taxon>
        <taxon>Prorocentraceae</taxon>
        <taxon>Prorocentrum</taxon>
    </lineage>
</organism>
<feature type="compositionally biased region" description="Low complexity" evidence="1">
    <location>
        <begin position="198"/>
        <end position="214"/>
    </location>
</feature>
<proteinExistence type="predicted"/>
<evidence type="ECO:0000313" key="2">
    <source>
        <dbReference type="EMBL" id="CAK0808120.1"/>
    </source>
</evidence>